<dbReference type="AlphaFoldDB" id="A0A174JLS2"/>
<organism evidence="1 2">
    <name type="scientific">Bacteroides uniformis</name>
    <dbReference type="NCBI Taxonomy" id="820"/>
    <lineage>
        <taxon>Bacteria</taxon>
        <taxon>Pseudomonadati</taxon>
        <taxon>Bacteroidota</taxon>
        <taxon>Bacteroidia</taxon>
        <taxon>Bacteroidales</taxon>
        <taxon>Bacteroidaceae</taxon>
        <taxon>Bacteroides</taxon>
    </lineage>
</organism>
<dbReference type="EMBL" id="CYZF01000008">
    <property type="protein sequence ID" value="CUP00692.1"/>
    <property type="molecule type" value="Genomic_DNA"/>
</dbReference>
<protein>
    <submittedName>
        <fullName evidence="1">Uncharacterized protein</fullName>
    </submittedName>
</protein>
<evidence type="ECO:0000313" key="2">
    <source>
        <dbReference type="Proteomes" id="UP000095419"/>
    </source>
</evidence>
<name>A0A174JLS2_BACUN</name>
<accession>A0A174JLS2</accession>
<proteinExistence type="predicted"/>
<gene>
    <name evidence="1" type="ORF">ERS417307_02946</name>
</gene>
<reference evidence="1 2" key="1">
    <citation type="submission" date="2015-09" db="EMBL/GenBank/DDBJ databases">
        <authorList>
            <consortium name="Pathogen Informatics"/>
        </authorList>
    </citation>
    <scope>NUCLEOTIDE SEQUENCE [LARGE SCALE GENOMIC DNA]</scope>
    <source>
        <strain evidence="1 2">2789STDY5608791</strain>
    </source>
</reference>
<evidence type="ECO:0000313" key="1">
    <source>
        <dbReference type="EMBL" id="CUP00692.1"/>
    </source>
</evidence>
<dbReference type="Proteomes" id="UP000095419">
    <property type="component" value="Unassembled WGS sequence"/>
</dbReference>
<sequence>MHKPHPSNIMKGYVMKQLLTYIRENRLIEKY</sequence>